<feature type="compositionally biased region" description="Low complexity" evidence="1">
    <location>
        <begin position="51"/>
        <end position="72"/>
    </location>
</feature>
<dbReference type="InParanoid" id="E4Y212"/>
<accession>E4Y212</accession>
<dbReference type="EMBL" id="FN653733">
    <property type="protein sequence ID" value="CBY15906.1"/>
    <property type="molecule type" value="Genomic_DNA"/>
</dbReference>
<feature type="region of interest" description="Disordered" evidence="1">
    <location>
        <begin position="28"/>
        <end position="91"/>
    </location>
</feature>
<evidence type="ECO:0000256" key="1">
    <source>
        <dbReference type="SAM" id="MobiDB-lite"/>
    </source>
</evidence>
<dbReference type="Proteomes" id="UP000001307">
    <property type="component" value="Unassembled WGS sequence"/>
</dbReference>
<feature type="compositionally biased region" description="Polar residues" evidence="1">
    <location>
        <begin position="29"/>
        <end position="50"/>
    </location>
</feature>
<sequence>MMSQGQMPANMGNSQMYQMNQMNMMQSGTFGNQINRGPAPQNTRFQMSMPNNGMQGMNMQNNMMNNGAMMNNGMGGGMGAQQNMMRPQQPQ</sequence>
<protein>
    <submittedName>
        <fullName evidence="2">Uncharacterized protein</fullName>
    </submittedName>
</protein>
<keyword evidence="3" id="KW-1185">Reference proteome</keyword>
<proteinExistence type="predicted"/>
<feature type="non-terminal residue" evidence="2">
    <location>
        <position position="91"/>
    </location>
</feature>
<dbReference type="AlphaFoldDB" id="E4Y212"/>
<evidence type="ECO:0000313" key="2">
    <source>
        <dbReference type="EMBL" id="CBY15906.1"/>
    </source>
</evidence>
<gene>
    <name evidence="2" type="ORF">GSOID_T00016195001</name>
</gene>
<evidence type="ECO:0000313" key="3">
    <source>
        <dbReference type="Proteomes" id="UP000001307"/>
    </source>
</evidence>
<reference evidence="2" key="1">
    <citation type="journal article" date="2010" name="Science">
        <title>Plasticity of animal genome architecture unmasked by rapid evolution of a pelagic tunicate.</title>
        <authorList>
            <person name="Denoeud F."/>
            <person name="Henriet S."/>
            <person name="Mungpakdee S."/>
            <person name="Aury J.M."/>
            <person name="Da Silva C."/>
            <person name="Brinkmann H."/>
            <person name="Mikhaleva J."/>
            <person name="Olsen L.C."/>
            <person name="Jubin C."/>
            <person name="Canestro C."/>
            <person name="Bouquet J.M."/>
            <person name="Danks G."/>
            <person name="Poulain J."/>
            <person name="Campsteijn C."/>
            <person name="Adamski M."/>
            <person name="Cross I."/>
            <person name="Yadetie F."/>
            <person name="Muffato M."/>
            <person name="Louis A."/>
            <person name="Butcher S."/>
            <person name="Tsagkogeorga G."/>
            <person name="Konrad A."/>
            <person name="Singh S."/>
            <person name="Jensen M.F."/>
            <person name="Cong E.H."/>
            <person name="Eikeseth-Otteraa H."/>
            <person name="Noel B."/>
            <person name="Anthouard V."/>
            <person name="Porcel B.M."/>
            <person name="Kachouri-Lafond R."/>
            <person name="Nishino A."/>
            <person name="Ugolini M."/>
            <person name="Chourrout P."/>
            <person name="Nishida H."/>
            <person name="Aasland R."/>
            <person name="Huzurbazar S."/>
            <person name="Westhof E."/>
            <person name="Delsuc F."/>
            <person name="Lehrach H."/>
            <person name="Reinhardt R."/>
            <person name="Weissenbach J."/>
            <person name="Roy S.W."/>
            <person name="Artiguenave F."/>
            <person name="Postlethwait J.H."/>
            <person name="Manak J.R."/>
            <person name="Thompson E.M."/>
            <person name="Jaillon O."/>
            <person name="Du Pasquier L."/>
            <person name="Boudinot P."/>
            <person name="Liberles D.A."/>
            <person name="Volff J.N."/>
            <person name="Philippe H."/>
            <person name="Lenhard B."/>
            <person name="Roest Crollius H."/>
            <person name="Wincker P."/>
            <person name="Chourrout D."/>
        </authorList>
    </citation>
    <scope>NUCLEOTIDE SEQUENCE [LARGE SCALE GENOMIC DNA]</scope>
</reference>
<organism evidence="2">
    <name type="scientific">Oikopleura dioica</name>
    <name type="common">Tunicate</name>
    <dbReference type="NCBI Taxonomy" id="34765"/>
    <lineage>
        <taxon>Eukaryota</taxon>
        <taxon>Metazoa</taxon>
        <taxon>Chordata</taxon>
        <taxon>Tunicata</taxon>
        <taxon>Appendicularia</taxon>
        <taxon>Copelata</taxon>
        <taxon>Oikopleuridae</taxon>
        <taxon>Oikopleura</taxon>
    </lineage>
</organism>
<name>E4Y212_OIKDI</name>